<organism evidence="1 2">
    <name type="scientific">Brachyspira catarrhinii</name>
    <dbReference type="NCBI Taxonomy" id="2528966"/>
    <lineage>
        <taxon>Bacteria</taxon>
        <taxon>Pseudomonadati</taxon>
        <taxon>Spirochaetota</taxon>
        <taxon>Spirochaetia</taxon>
        <taxon>Brachyspirales</taxon>
        <taxon>Brachyspiraceae</taxon>
        <taxon>Brachyspira</taxon>
    </lineage>
</organism>
<dbReference type="Proteomes" id="UP000310168">
    <property type="component" value="Unassembled WGS sequence"/>
</dbReference>
<accession>A0ABY2TPF5</accession>
<gene>
    <name evidence="1" type="ORF">EZH24_10260</name>
</gene>
<protein>
    <submittedName>
        <fullName evidence="1">Uncharacterized protein</fullName>
    </submittedName>
</protein>
<name>A0ABY2TPF5_9SPIR</name>
<comment type="caution">
    <text evidence="1">The sequence shown here is derived from an EMBL/GenBank/DDBJ whole genome shotgun (WGS) entry which is preliminary data.</text>
</comment>
<dbReference type="RefSeq" id="WP_137999040.1">
    <property type="nucleotide sequence ID" value="NZ_SJDU01000341.1"/>
</dbReference>
<sequence>MMKSKKIFIMALSIAIIGVISNGLVFAAPVDKYKVVDTSGGKKAKNPKWLNQRQSALEKDYEGKYAFVIKGRGKDLDFVEQWAKRVSVGSEVAQLLSRQVEDLTAGSQYGTDDSFQQAMETLTTSVSKAKIVGLRREDEFWRLKQYTAGSRKGEREYEYSILYLIDRATIDKLLANALNGANAQTKQRVKEAMDGLIVESGGLEEE</sequence>
<evidence type="ECO:0000313" key="2">
    <source>
        <dbReference type="Proteomes" id="UP000310168"/>
    </source>
</evidence>
<evidence type="ECO:0000313" key="1">
    <source>
        <dbReference type="EMBL" id="TKZ30804.1"/>
    </source>
</evidence>
<reference evidence="1 2" key="1">
    <citation type="journal article" date="2019" name="Anaerobe">
        <title>Brachyspira catarrhinii sp. nov., an anaerobic intestinal spirochaete isolated from vervet monkeys may have been misidentified as Brachyspira aalborgi in previous studies.</title>
        <authorList>
            <person name="Phillips N.D."/>
            <person name="La T."/>
            <person name="Hampson D.J."/>
        </authorList>
    </citation>
    <scope>NUCLEOTIDE SEQUENCE [LARGE SCALE GENOMIC DNA]</scope>
    <source>
        <strain evidence="1 2">Z12</strain>
    </source>
</reference>
<proteinExistence type="predicted"/>
<dbReference type="EMBL" id="SJDU01000341">
    <property type="protein sequence ID" value="TKZ30804.1"/>
    <property type="molecule type" value="Genomic_DNA"/>
</dbReference>
<keyword evidence="2" id="KW-1185">Reference proteome</keyword>